<gene>
    <name evidence="3" type="ORF">CCAM_LOCUS23917</name>
</gene>
<reference evidence="3 4" key="1">
    <citation type="submission" date="2018-04" db="EMBL/GenBank/DDBJ databases">
        <authorList>
            <person name="Vogel A."/>
        </authorList>
    </citation>
    <scope>NUCLEOTIDE SEQUENCE [LARGE SCALE GENOMIC DNA]</scope>
</reference>
<dbReference type="Gene3D" id="3.60.10.10">
    <property type="entry name" value="Endonuclease/exonuclease/phosphatase"/>
    <property type="match status" value="1"/>
</dbReference>
<evidence type="ECO:0000313" key="4">
    <source>
        <dbReference type="Proteomes" id="UP000595140"/>
    </source>
</evidence>
<dbReference type="InterPro" id="IPR000477">
    <property type="entry name" value="RT_dom"/>
</dbReference>
<dbReference type="InterPro" id="IPR036691">
    <property type="entry name" value="Endo/exonu/phosph_ase_sf"/>
</dbReference>
<accession>A0A484LZY3</accession>
<dbReference type="OrthoDB" id="1108823at2759"/>
<dbReference type="Proteomes" id="UP000595140">
    <property type="component" value="Unassembled WGS sequence"/>
</dbReference>
<evidence type="ECO:0000259" key="2">
    <source>
        <dbReference type="Pfam" id="PF00078"/>
    </source>
</evidence>
<dbReference type="AlphaFoldDB" id="A0A484LZY3"/>
<feature type="domain" description="Reverse transcriptase" evidence="2">
    <location>
        <begin position="767"/>
        <end position="903"/>
    </location>
</feature>
<proteinExistence type="predicted"/>
<feature type="region of interest" description="Disordered" evidence="1">
    <location>
        <begin position="1"/>
        <end position="38"/>
    </location>
</feature>
<sequence length="1133" mass="128516">MKPSKAGNYAHLAHPPHTKTSTKSRTTFSANHAQGRAQEARIYSHSTHERGDIMHDTQAYVPSTEGDKEPEKKSFASFFKKNRSANKGMKLYKIENDSDEVFIPEEDTLTIQDIWGPCLVGCFTGRFPGLKAIQEMVDEWGVPCQFLPHHKGWIVFKLTTFEDKDSILVKEHKEINSKKLLLSIPQEDFMWNAKSFSTMPVWVKLLDVPMKYWAPRSLSHIASKLGTPLYTDGLTNSVASRFTNEPEDEEMDDKLKYKKVNFCRILMNMDLSVKPPVKVKVNVAGGSFIQHVEYEDMPHYCYQCECFGHNPFDCPVLQELNKRNLEEEDRAREEARIEALKATIMAEAKSELEKQHKDTGTKAGFIGEKKTGGGDTGKGKNGLNPIIDEPSPSYTNKNEEFITVGKGKLTNHPIKEGVQTRDGRMVVLWNPVFVNLTFLEIDKQFIHCNVDCLITQKTFALSFVYALYNVSVRRELWDKLSCIGNGNIPWAVMGDFNSVASSGERVNCNVQGSYYMKDLLYFRMMNDLMDAKATGLEFTWNKGSAQPFKFFNMWIKHGKFKQIVQDVWDTRVEGTRQFRICRKLKLLKQPLRNHNKLEFGHISSRATEARQLYTSTLKRMILDPNNPNLIAESEAIRKKASFLVDAERAYYQQKSKYDQGRTTTSGEQVIEEFIGYYTNLFGTTTPIQPVNWSVFGQGPRLSTSQGQQLLRKVEIAEVKEALQSIGRDKAPGPDGYTSAFFLENWDIVGDNLFVRLLMECVTTASFSLAINGKLHGFIKCKRGIRQGDPMAPTLFLFCVEYLSRLLGKMTSDRKFSFHSKCAKLKIHHIAFADDIMMFARGDLISVKVLADAIENFTLVSGLHISPHKSNIFLAGSIKDNRQSILNLVHFPEGKLPVRYLGLPLTSQRASERDFAPLISKVDENIRRWNTRTLSAAGRVELIRSVIQGIEGFWLQEYTSQCWTRLLRYVEISSGAANSSRDIWTWVPRSRDPYFFKKLALVRDLISQKCDSWSTLMNQEEGASSLGGGWATIGFSHAHPLDGHGDVSGLGRGCSMEVAFWKLSNPLLFLWNDMPPVFLLTGHEVWLGPLAWGWTWLHPVLWYLCLGFEGTLIASGLAQVDLPSGILYLPKVIL</sequence>
<dbReference type="PANTHER" id="PTHR33116:SF84">
    <property type="entry name" value="RNA-DIRECTED DNA POLYMERASE"/>
    <property type="match status" value="1"/>
</dbReference>
<organism evidence="3 4">
    <name type="scientific">Cuscuta campestris</name>
    <dbReference type="NCBI Taxonomy" id="132261"/>
    <lineage>
        <taxon>Eukaryota</taxon>
        <taxon>Viridiplantae</taxon>
        <taxon>Streptophyta</taxon>
        <taxon>Embryophyta</taxon>
        <taxon>Tracheophyta</taxon>
        <taxon>Spermatophyta</taxon>
        <taxon>Magnoliopsida</taxon>
        <taxon>eudicotyledons</taxon>
        <taxon>Gunneridae</taxon>
        <taxon>Pentapetalae</taxon>
        <taxon>asterids</taxon>
        <taxon>lamiids</taxon>
        <taxon>Solanales</taxon>
        <taxon>Convolvulaceae</taxon>
        <taxon>Cuscuteae</taxon>
        <taxon>Cuscuta</taxon>
        <taxon>Cuscuta subgen. Grammica</taxon>
        <taxon>Cuscuta sect. Cleistogrammica</taxon>
    </lineage>
</organism>
<feature type="region of interest" description="Disordered" evidence="1">
    <location>
        <begin position="351"/>
        <end position="390"/>
    </location>
</feature>
<keyword evidence="4" id="KW-1185">Reference proteome</keyword>
<dbReference type="PANTHER" id="PTHR33116">
    <property type="entry name" value="REVERSE TRANSCRIPTASE ZINC-BINDING DOMAIN-CONTAINING PROTEIN-RELATED-RELATED"/>
    <property type="match status" value="1"/>
</dbReference>
<evidence type="ECO:0000256" key="1">
    <source>
        <dbReference type="SAM" id="MobiDB-lite"/>
    </source>
</evidence>
<dbReference type="SUPFAM" id="SSF56219">
    <property type="entry name" value="DNase I-like"/>
    <property type="match status" value="1"/>
</dbReference>
<dbReference type="Pfam" id="PF00078">
    <property type="entry name" value="RVT_1"/>
    <property type="match status" value="1"/>
</dbReference>
<dbReference type="EMBL" id="OOIL02002325">
    <property type="protein sequence ID" value="VFQ82141.1"/>
    <property type="molecule type" value="Genomic_DNA"/>
</dbReference>
<feature type="compositionally biased region" description="Basic and acidic residues" evidence="1">
    <location>
        <begin position="351"/>
        <end position="360"/>
    </location>
</feature>
<evidence type="ECO:0000313" key="3">
    <source>
        <dbReference type="EMBL" id="VFQ82141.1"/>
    </source>
</evidence>
<protein>
    <recommendedName>
        <fullName evidence="2">Reverse transcriptase domain-containing protein</fullName>
    </recommendedName>
</protein>
<name>A0A484LZY3_9ASTE</name>